<comment type="similarity">
    <text evidence="2">Belongs to the PER33/POM33 family.</text>
</comment>
<evidence type="ECO:0000313" key="7">
    <source>
        <dbReference type="EMBL" id="KAG1546208.1"/>
    </source>
</evidence>
<feature type="transmembrane region" description="Helical" evidence="6">
    <location>
        <begin position="44"/>
        <end position="63"/>
    </location>
</feature>
<comment type="subcellular location">
    <subcellularLocation>
        <location evidence="1">Membrane</location>
        <topology evidence="1">Multi-pass membrane protein</topology>
    </subcellularLocation>
</comment>
<evidence type="ECO:0000256" key="6">
    <source>
        <dbReference type="SAM" id="Phobius"/>
    </source>
</evidence>
<dbReference type="GO" id="GO:0016020">
    <property type="term" value="C:membrane"/>
    <property type="evidence" value="ECO:0007669"/>
    <property type="project" value="UniProtKB-SubCell"/>
</dbReference>
<dbReference type="EMBL" id="JAANIT010000587">
    <property type="protein sequence ID" value="KAG1546208.1"/>
    <property type="molecule type" value="Genomic_DNA"/>
</dbReference>
<evidence type="ECO:0000256" key="5">
    <source>
        <dbReference type="ARBA" id="ARBA00023136"/>
    </source>
</evidence>
<feature type="transmembrane region" description="Helical" evidence="6">
    <location>
        <begin position="157"/>
        <end position="179"/>
    </location>
</feature>
<dbReference type="PANTHER" id="PTHR12703">
    <property type="entry name" value="TRANSMEMBRANE PROTEIN 33"/>
    <property type="match status" value="1"/>
</dbReference>
<evidence type="ECO:0000256" key="4">
    <source>
        <dbReference type="ARBA" id="ARBA00022989"/>
    </source>
</evidence>
<reference evidence="7" key="1">
    <citation type="journal article" date="2020" name="Microb. Genom.">
        <title>Genetic diversity of clinical and environmental Mucorales isolates obtained from an investigation of mucormycosis cases among solid organ transplant recipients.</title>
        <authorList>
            <person name="Nguyen M.H."/>
            <person name="Kaul D."/>
            <person name="Muto C."/>
            <person name="Cheng S.J."/>
            <person name="Richter R.A."/>
            <person name="Bruno V.M."/>
            <person name="Liu G."/>
            <person name="Beyhan S."/>
            <person name="Sundermann A.J."/>
            <person name="Mounaud S."/>
            <person name="Pasculle A.W."/>
            <person name="Nierman W.C."/>
            <person name="Driscoll E."/>
            <person name="Cumbie R."/>
            <person name="Clancy C.J."/>
            <person name="Dupont C.L."/>
        </authorList>
    </citation>
    <scope>NUCLEOTIDE SEQUENCE</scope>
    <source>
        <strain evidence="7">GL16</strain>
    </source>
</reference>
<dbReference type="Pfam" id="PF03661">
    <property type="entry name" value="TMEM33_Pom33"/>
    <property type="match status" value="1"/>
</dbReference>
<dbReference type="InterPro" id="IPR051645">
    <property type="entry name" value="PER33/POM33_regulator"/>
</dbReference>
<keyword evidence="5 6" id="KW-0472">Membrane</keyword>
<feature type="transmembrane region" description="Helical" evidence="6">
    <location>
        <begin position="12"/>
        <end position="32"/>
    </location>
</feature>
<evidence type="ECO:0000256" key="3">
    <source>
        <dbReference type="ARBA" id="ARBA00022692"/>
    </source>
</evidence>
<feature type="transmembrane region" description="Helical" evidence="6">
    <location>
        <begin position="83"/>
        <end position="109"/>
    </location>
</feature>
<dbReference type="AlphaFoldDB" id="A0A9P6YFH5"/>
<gene>
    <name evidence="7" type="ORF">G6F51_005013</name>
</gene>
<organism evidence="7 8">
    <name type="scientific">Rhizopus oryzae</name>
    <name type="common">Mucormycosis agent</name>
    <name type="synonym">Rhizopus arrhizus var. delemar</name>
    <dbReference type="NCBI Taxonomy" id="64495"/>
    <lineage>
        <taxon>Eukaryota</taxon>
        <taxon>Fungi</taxon>
        <taxon>Fungi incertae sedis</taxon>
        <taxon>Mucoromycota</taxon>
        <taxon>Mucoromycotina</taxon>
        <taxon>Mucoromycetes</taxon>
        <taxon>Mucorales</taxon>
        <taxon>Mucorineae</taxon>
        <taxon>Rhizopodaceae</taxon>
        <taxon>Rhizopus</taxon>
    </lineage>
</organism>
<keyword evidence="3 6" id="KW-0812">Transmembrane</keyword>
<dbReference type="Proteomes" id="UP000717996">
    <property type="component" value="Unassembled WGS sequence"/>
</dbReference>
<dbReference type="OrthoDB" id="5581259at2759"/>
<dbReference type="GO" id="GO:0061024">
    <property type="term" value="P:membrane organization"/>
    <property type="evidence" value="ECO:0007669"/>
    <property type="project" value="TreeGrafter"/>
</dbReference>
<proteinExistence type="inferred from homology"/>
<protein>
    <submittedName>
        <fullName evidence="7">Uncharacterized protein</fullName>
    </submittedName>
</protein>
<comment type="caution">
    <text evidence="7">The sequence shown here is derived from an EMBL/GenBank/DDBJ whole genome shotgun (WGS) entry which is preliminary data.</text>
</comment>
<dbReference type="PANTHER" id="PTHR12703:SF4">
    <property type="entry name" value="TRANSMEMBRANE PROTEIN 33"/>
    <property type="match status" value="1"/>
</dbReference>
<name>A0A9P6YFH5_RHIOR</name>
<dbReference type="GO" id="GO:0005783">
    <property type="term" value="C:endoplasmic reticulum"/>
    <property type="evidence" value="ECO:0007669"/>
    <property type="project" value="TreeGrafter"/>
</dbReference>
<dbReference type="GO" id="GO:0071786">
    <property type="term" value="P:endoplasmic reticulum tubular network organization"/>
    <property type="evidence" value="ECO:0007669"/>
    <property type="project" value="TreeGrafter"/>
</dbReference>
<evidence type="ECO:0000256" key="2">
    <source>
        <dbReference type="ARBA" id="ARBA00007322"/>
    </source>
</evidence>
<accession>A0A9P6YFH5</accession>
<keyword evidence="4 6" id="KW-1133">Transmembrane helix</keyword>
<evidence type="ECO:0000256" key="1">
    <source>
        <dbReference type="ARBA" id="ARBA00004141"/>
    </source>
</evidence>
<dbReference type="InterPro" id="IPR005344">
    <property type="entry name" value="TMEM33/Pom33"/>
</dbReference>
<evidence type="ECO:0000313" key="8">
    <source>
        <dbReference type="Proteomes" id="UP000717996"/>
    </source>
</evidence>
<sequence>MSLENKLDFKTLHFGWFVGHAITILNCLLFYISCSIFHPVTFFYRFAYISVVCTYSIILYNSYKPFHQGIPLKRMILDENAQYLIIAAYFLLSKRKIVTLLPFLVYSFFHVSDYLTSQLIPACMPQQAKLESTLKEIKSKYYEKAMILTCQYEICGILLPFVLGLFVFRTSVTCLLVYVHFLRMRYYMSSYTRDYLNSLFIQADTLLTPPTAHPKIPPAVIKTYSTLKDAWTASGHSSVDKKGK</sequence>